<keyword evidence="9 10" id="KW-0472">Membrane</keyword>
<evidence type="ECO:0000313" key="13">
    <source>
        <dbReference type="EMBL" id="KAG0660957.1"/>
    </source>
</evidence>
<dbReference type="PROSITE" id="PS50920">
    <property type="entry name" value="SOLCAR"/>
    <property type="match status" value="3"/>
</dbReference>
<dbReference type="AlphaFoldDB" id="A0A9P6W1C7"/>
<dbReference type="EMBL" id="PUHQ01000039">
    <property type="protein sequence ID" value="KAG0660957.1"/>
    <property type="molecule type" value="Genomic_DNA"/>
</dbReference>
<evidence type="ECO:0000256" key="11">
    <source>
        <dbReference type="RuleBase" id="RU000488"/>
    </source>
</evidence>
<dbReference type="OrthoDB" id="1747031at2759"/>
<reference evidence="13 14" key="1">
    <citation type="submission" date="2020-11" db="EMBL/GenBank/DDBJ databases">
        <title>Kefir isolates.</title>
        <authorList>
            <person name="Marcisauskas S."/>
            <person name="Kim Y."/>
            <person name="Blasche S."/>
        </authorList>
    </citation>
    <scope>NUCLEOTIDE SEQUENCE [LARGE SCALE GENOMIC DNA]</scope>
    <source>
        <strain evidence="13 14">KR</strain>
    </source>
</reference>
<evidence type="ECO:0000256" key="5">
    <source>
        <dbReference type="ARBA" id="ARBA00022737"/>
    </source>
</evidence>
<dbReference type="Proteomes" id="UP000777482">
    <property type="component" value="Unassembled WGS sequence"/>
</dbReference>
<feature type="repeat" description="Solcar" evidence="10">
    <location>
        <begin position="201"/>
        <end position="276"/>
    </location>
</feature>
<dbReference type="InterPro" id="IPR018108">
    <property type="entry name" value="MCP_transmembrane"/>
</dbReference>
<feature type="region of interest" description="Disordered" evidence="12">
    <location>
        <begin position="411"/>
        <end position="430"/>
    </location>
</feature>
<evidence type="ECO:0000313" key="14">
    <source>
        <dbReference type="Proteomes" id="UP000777482"/>
    </source>
</evidence>
<dbReference type="InterPro" id="IPR045315">
    <property type="entry name" value="Mtm1-like"/>
</dbReference>
<gene>
    <name evidence="13" type="ORF">C6P46_004230</name>
</gene>
<keyword evidence="4 10" id="KW-0812">Transmembrane</keyword>
<evidence type="ECO:0000256" key="10">
    <source>
        <dbReference type="PROSITE-ProRule" id="PRU00282"/>
    </source>
</evidence>
<keyword evidence="14" id="KW-1185">Reference proteome</keyword>
<organism evidence="13 14">
    <name type="scientific">Rhodotorula mucilaginosa</name>
    <name type="common">Yeast</name>
    <name type="synonym">Rhodotorula rubra</name>
    <dbReference type="NCBI Taxonomy" id="5537"/>
    <lineage>
        <taxon>Eukaryota</taxon>
        <taxon>Fungi</taxon>
        <taxon>Dikarya</taxon>
        <taxon>Basidiomycota</taxon>
        <taxon>Pucciniomycotina</taxon>
        <taxon>Microbotryomycetes</taxon>
        <taxon>Sporidiobolales</taxon>
        <taxon>Sporidiobolaceae</taxon>
        <taxon>Rhodotorula</taxon>
    </lineage>
</organism>
<feature type="repeat" description="Solcar" evidence="10">
    <location>
        <begin position="446"/>
        <end position="540"/>
    </location>
</feature>
<evidence type="ECO:0000256" key="3">
    <source>
        <dbReference type="ARBA" id="ARBA00022448"/>
    </source>
</evidence>
<dbReference type="SUPFAM" id="SSF103506">
    <property type="entry name" value="Mitochondrial carrier"/>
    <property type="match status" value="1"/>
</dbReference>
<dbReference type="Gene3D" id="1.50.40.10">
    <property type="entry name" value="Mitochondrial carrier domain"/>
    <property type="match status" value="3"/>
</dbReference>
<feature type="repeat" description="Solcar" evidence="10">
    <location>
        <begin position="310"/>
        <end position="406"/>
    </location>
</feature>
<feature type="compositionally biased region" description="Low complexity" evidence="12">
    <location>
        <begin position="346"/>
        <end position="355"/>
    </location>
</feature>
<keyword evidence="8" id="KW-0496">Mitochondrion</keyword>
<evidence type="ECO:0000256" key="1">
    <source>
        <dbReference type="ARBA" id="ARBA00004448"/>
    </source>
</evidence>
<evidence type="ECO:0000256" key="9">
    <source>
        <dbReference type="ARBA" id="ARBA00023136"/>
    </source>
</evidence>
<sequence length="564" mass="57976">MELENAISEELPMPEPPVVTAAATESDKMLAACIGAVLTSLTMTPFDVIKTRLQTQPPRLQPSAFDSLHNSPWPPPVPSTSKLPIECCKATPSAATTTAAAAARGGPAKYFNPSAGNPKNSTGAELLCRFDPRVSRASLPASGAHGAASSSPSSAVAAARAAGAHQYLHHLAPVPLVASSSSANTIACLYPASTGHATLSLPYHLSHSSSFAAPAPVSIAPNHAQHRYLTGFTDALAHIVKSEGVTSLWRGTAPALVMSVPGQVIYMVGYDSLRRTAFDSAPEWAQRPTTAGAQIGTHNGGERPPLKASYVTAVPLLAGALSRTVVAVLLSPLELVRTQIQSHVPSSASSTSTATGGRRPQSRASLAMLLRDLKWSNAWRGLTPTLWRDVPFSGIYWAGYEAIKRTLTGGRGMGETTTTGGGGAGGGGATTATRGQVVSIEQSRASDFGIAFVSGAGSGMIAATVTNPFDVIKTRRQAAADAGAITKAASASSNRTFTLLRTIVKQEGYAGLFSGLTPRLAKVGPACGLMIGCYEAISSISAASRANTANAAAASSSSRHKSAE</sequence>
<dbReference type="Pfam" id="PF00153">
    <property type="entry name" value="Mito_carr"/>
    <property type="match status" value="4"/>
</dbReference>
<evidence type="ECO:0000256" key="2">
    <source>
        <dbReference type="ARBA" id="ARBA00006375"/>
    </source>
</evidence>
<keyword evidence="5" id="KW-0677">Repeat</keyword>
<comment type="similarity">
    <text evidence="2 11">Belongs to the mitochondrial carrier (TC 2.A.29) family.</text>
</comment>
<evidence type="ECO:0000256" key="4">
    <source>
        <dbReference type="ARBA" id="ARBA00022692"/>
    </source>
</evidence>
<name>A0A9P6W1C7_RHOMI</name>
<keyword evidence="6" id="KW-0999">Mitochondrion inner membrane</keyword>
<keyword evidence="3 11" id="KW-0813">Transport</keyword>
<feature type="compositionally biased region" description="Gly residues" evidence="12">
    <location>
        <begin position="411"/>
        <end position="429"/>
    </location>
</feature>
<dbReference type="GO" id="GO:0005743">
    <property type="term" value="C:mitochondrial inner membrane"/>
    <property type="evidence" value="ECO:0007669"/>
    <property type="project" value="UniProtKB-SubCell"/>
</dbReference>
<evidence type="ECO:0000256" key="8">
    <source>
        <dbReference type="ARBA" id="ARBA00023128"/>
    </source>
</evidence>
<dbReference type="PANTHER" id="PTHR45760">
    <property type="entry name" value="FI19922P1-RELATED"/>
    <property type="match status" value="1"/>
</dbReference>
<comment type="caution">
    <text evidence="13">The sequence shown here is derived from an EMBL/GenBank/DDBJ whole genome shotgun (WGS) entry which is preliminary data.</text>
</comment>
<dbReference type="GO" id="GO:1990542">
    <property type="term" value="P:mitochondrial transmembrane transport"/>
    <property type="evidence" value="ECO:0007669"/>
    <property type="project" value="InterPro"/>
</dbReference>
<evidence type="ECO:0000256" key="7">
    <source>
        <dbReference type="ARBA" id="ARBA00022989"/>
    </source>
</evidence>
<comment type="subcellular location">
    <subcellularLocation>
        <location evidence="1">Mitochondrion inner membrane</location>
        <topology evidence="1">Multi-pass membrane protein</topology>
    </subcellularLocation>
</comment>
<proteinExistence type="inferred from homology"/>
<accession>A0A9P6W1C7</accession>
<protein>
    <recommendedName>
        <fullName evidence="15">Mitochondrial carrier protein</fullName>
    </recommendedName>
</protein>
<evidence type="ECO:0000256" key="12">
    <source>
        <dbReference type="SAM" id="MobiDB-lite"/>
    </source>
</evidence>
<dbReference type="PANTHER" id="PTHR45760:SF2">
    <property type="entry name" value="FI19922P1-RELATED"/>
    <property type="match status" value="1"/>
</dbReference>
<feature type="region of interest" description="Disordered" evidence="12">
    <location>
        <begin position="341"/>
        <end position="361"/>
    </location>
</feature>
<evidence type="ECO:0000256" key="6">
    <source>
        <dbReference type="ARBA" id="ARBA00022792"/>
    </source>
</evidence>
<evidence type="ECO:0008006" key="15">
    <source>
        <dbReference type="Google" id="ProtNLM"/>
    </source>
</evidence>
<keyword evidence="7" id="KW-1133">Transmembrane helix</keyword>
<dbReference type="InterPro" id="IPR023395">
    <property type="entry name" value="MCP_dom_sf"/>
</dbReference>